<comment type="caution">
    <text evidence="3">The sequence shown here is derived from an EMBL/GenBank/DDBJ whole genome shotgun (WGS) entry which is preliminary data.</text>
</comment>
<evidence type="ECO:0000256" key="2">
    <source>
        <dbReference type="SAM" id="MobiDB-lite"/>
    </source>
</evidence>
<dbReference type="AlphaFoldDB" id="A0A812SWT2"/>
<gene>
    <name evidence="3" type="ORF">SPIL2461_LOCUS12769</name>
</gene>
<feature type="compositionally biased region" description="Polar residues" evidence="2">
    <location>
        <begin position="97"/>
        <end position="108"/>
    </location>
</feature>
<feature type="compositionally biased region" description="Low complexity" evidence="2">
    <location>
        <begin position="428"/>
        <end position="437"/>
    </location>
</feature>
<sequence>MKPQSDVDTTKHVYVGRTSPCRRLINGAAVPQVLNSVHTTTYRSTITPVAWQSLGATPVQGHKVLQFTEPVVPRSEPAGYRELPATSVAEAFRIPTPTFQTRPQSPQPTLRPLAPAENGANGADGAPQAAGVARDESPRHTYQSTKVTFVYPPVRLEPTTAMTAQTGGSACGSTTPRLTPRFVSGAGSVPVPPLAATILTPPVPSAPSNVKAAQAATAPAPPAPPCVVAVTTRLTPRSPVTLPAKLVSISRSPAPCVLRSDARRAEVTLDSPRPPSPRVVRTRVTLDSPRPPSPRVRTRVSSPHSVTTRRDSSPLAARTSALEERLKELERRLDAKETECKMLEHHLTEVRGCLEEQRERGARDLEQRDLHIQELSRRNNDLIREAQGMYQVVQSTVDDPAMDEETAPKDINLHDEESEVPAAGGGSSRQRAGRPGSEASQLERDLPTLAALRQRLYPKRSAQTQQESAADAASLERSSERSARPTPRPSTGRGRQREELGSEKPRGASDQQTPKRRMT</sequence>
<dbReference type="Proteomes" id="UP000649617">
    <property type="component" value="Unassembled WGS sequence"/>
</dbReference>
<feature type="region of interest" description="Disordered" evidence="2">
    <location>
        <begin position="409"/>
        <end position="519"/>
    </location>
</feature>
<evidence type="ECO:0000313" key="3">
    <source>
        <dbReference type="EMBL" id="CAE7495088.1"/>
    </source>
</evidence>
<accession>A0A812SWT2</accession>
<evidence type="ECO:0000256" key="1">
    <source>
        <dbReference type="SAM" id="Coils"/>
    </source>
</evidence>
<evidence type="ECO:0000313" key="4">
    <source>
        <dbReference type="Proteomes" id="UP000649617"/>
    </source>
</evidence>
<organism evidence="3 4">
    <name type="scientific">Symbiodinium pilosum</name>
    <name type="common">Dinoflagellate</name>
    <dbReference type="NCBI Taxonomy" id="2952"/>
    <lineage>
        <taxon>Eukaryota</taxon>
        <taxon>Sar</taxon>
        <taxon>Alveolata</taxon>
        <taxon>Dinophyceae</taxon>
        <taxon>Suessiales</taxon>
        <taxon>Symbiodiniaceae</taxon>
        <taxon>Symbiodinium</taxon>
    </lineage>
</organism>
<feature type="region of interest" description="Disordered" evidence="2">
    <location>
        <begin position="96"/>
        <end position="141"/>
    </location>
</feature>
<reference evidence="3" key="1">
    <citation type="submission" date="2021-02" db="EMBL/GenBank/DDBJ databases">
        <authorList>
            <person name="Dougan E. K."/>
            <person name="Rhodes N."/>
            <person name="Thang M."/>
            <person name="Chan C."/>
        </authorList>
    </citation>
    <scope>NUCLEOTIDE SEQUENCE</scope>
</reference>
<keyword evidence="4" id="KW-1185">Reference proteome</keyword>
<name>A0A812SWT2_SYMPI</name>
<feature type="coiled-coil region" evidence="1">
    <location>
        <begin position="319"/>
        <end position="346"/>
    </location>
</feature>
<proteinExistence type="predicted"/>
<keyword evidence="1" id="KW-0175">Coiled coil</keyword>
<feature type="compositionally biased region" description="Low complexity" evidence="2">
    <location>
        <begin position="467"/>
        <end position="476"/>
    </location>
</feature>
<protein>
    <submittedName>
        <fullName evidence="3">Uncharacterized protein</fullName>
    </submittedName>
</protein>
<feature type="compositionally biased region" description="Basic and acidic residues" evidence="2">
    <location>
        <begin position="495"/>
        <end position="507"/>
    </location>
</feature>
<dbReference type="OrthoDB" id="10645990at2759"/>
<dbReference type="EMBL" id="CAJNIZ010026780">
    <property type="protein sequence ID" value="CAE7495088.1"/>
    <property type="molecule type" value="Genomic_DNA"/>
</dbReference>
<feature type="region of interest" description="Disordered" evidence="2">
    <location>
        <begin position="265"/>
        <end position="317"/>
    </location>
</feature>